<proteinExistence type="predicted"/>
<dbReference type="InterPro" id="IPR001810">
    <property type="entry name" value="F-box_dom"/>
</dbReference>
<comment type="caution">
    <text evidence="2">The sequence shown here is derived from an EMBL/GenBank/DDBJ whole genome shotgun (WGS) entry which is preliminary data.</text>
</comment>
<dbReference type="PROSITE" id="PS50181">
    <property type="entry name" value="FBOX"/>
    <property type="match status" value="1"/>
</dbReference>
<dbReference type="InterPro" id="IPR036047">
    <property type="entry name" value="F-box-like_dom_sf"/>
</dbReference>
<evidence type="ECO:0000313" key="2">
    <source>
        <dbReference type="EMBL" id="CAK7937959.1"/>
    </source>
</evidence>
<dbReference type="SUPFAM" id="SSF81383">
    <property type="entry name" value="F-box domain"/>
    <property type="match status" value="1"/>
</dbReference>
<evidence type="ECO:0000313" key="3">
    <source>
        <dbReference type="Proteomes" id="UP001162060"/>
    </source>
</evidence>
<dbReference type="PANTHER" id="PTHR39741:SF2">
    <property type="entry name" value="F-BOX DOMAIN-CONTAINING PROTEIN"/>
    <property type="match status" value="1"/>
</dbReference>
<feature type="domain" description="F-box" evidence="1">
    <location>
        <begin position="1"/>
        <end position="46"/>
    </location>
</feature>
<name>A0AAV1UTL0_9STRA</name>
<sequence>MELCDLPRELLARTLQFIDHASLLQLEVVSHHMWNAIVHCDTWRILAHRLALYAHDSCTRSSLGWKRLALLTRRPVSQEQSVLLQVRDCTSVDHINESAQNTLTRSHCSTVVALLKNGFNKDTASTALAGVGDDRAAYEAIGKRLQLECGCARGRPCYWSSAPTWECTSTDHLDYTLSENALVESVQIVPYRVFWYPGSPTYSPKRASFAFYELRDDGEVDSLVYESTVFHIVMDMTMETFELPRRVFLSRGMLRLTLFDRQEDIGLDVARWMQEYNLPPYYTCLSYVGATGLLERGCW</sequence>
<gene>
    <name evidence="2" type="ORF">PM001_LOCUS23109</name>
</gene>
<accession>A0AAV1UTL0</accession>
<protein>
    <recommendedName>
        <fullName evidence="1">F-box domain-containing protein</fullName>
    </recommendedName>
</protein>
<dbReference type="Proteomes" id="UP001162060">
    <property type="component" value="Unassembled WGS sequence"/>
</dbReference>
<reference evidence="2" key="1">
    <citation type="submission" date="2024-01" db="EMBL/GenBank/DDBJ databases">
        <authorList>
            <person name="Webb A."/>
        </authorList>
    </citation>
    <scope>NUCLEOTIDE SEQUENCE</scope>
    <source>
        <strain evidence="2">Pm1</strain>
    </source>
</reference>
<dbReference type="InterPro" id="IPR055336">
    <property type="entry name" value="At4g00755-like"/>
</dbReference>
<evidence type="ECO:0000259" key="1">
    <source>
        <dbReference type="PROSITE" id="PS50181"/>
    </source>
</evidence>
<organism evidence="2 3">
    <name type="scientific">Peronospora matthiolae</name>
    <dbReference type="NCBI Taxonomy" id="2874970"/>
    <lineage>
        <taxon>Eukaryota</taxon>
        <taxon>Sar</taxon>
        <taxon>Stramenopiles</taxon>
        <taxon>Oomycota</taxon>
        <taxon>Peronosporomycetes</taxon>
        <taxon>Peronosporales</taxon>
        <taxon>Peronosporaceae</taxon>
        <taxon>Peronospora</taxon>
    </lineage>
</organism>
<dbReference type="AlphaFoldDB" id="A0AAV1UTL0"/>
<dbReference type="EMBL" id="CAKLBY020000228">
    <property type="protein sequence ID" value="CAK7937959.1"/>
    <property type="molecule type" value="Genomic_DNA"/>
</dbReference>
<dbReference type="PANTHER" id="PTHR39741">
    <property type="entry name" value="F-BOX DOMAIN CONTAINING PROTEIN, EXPRESSED"/>
    <property type="match status" value="1"/>
</dbReference>